<evidence type="ECO:0000313" key="6">
    <source>
        <dbReference type="Proteomes" id="UP001596145"/>
    </source>
</evidence>
<evidence type="ECO:0000256" key="3">
    <source>
        <dbReference type="ARBA" id="ARBA00011973"/>
    </source>
</evidence>
<sequence>MGPIITAIETVTFEYPVDHVAPNPLGTGLQYRPGARTDLTTYAVRIETDTGVTGEYVGGTAPGMAQVRSSAGALLGRDALERERIWDVLKRTLRKFDGTGIGPIDIALWDLAGKHHGAPVHELLGTYRTRLPAYVSTHAGGEDGGLDTPAAYADFAVDVRDRGFPAYKLHTWRGFDEVDIKREIETVRAVAERVGDDMDLMHDPVCEYETYGDALAVGRELDRGGYYWYEDPYRDGSKSQHAHRRLADRLDTPLLLTEQTRWLEPHADAIANDATDFVRADPDLDGGITGAMKIAHVAEGFGLDVEYHLASPASRHCMAATRNTNYYELGLVAPECPTPHSEPPVYDTYTDSLDAAEDGRYPVPDGDGLGVTYDREYIRDAATASTRVER</sequence>
<dbReference type="SUPFAM" id="SSF51604">
    <property type="entry name" value="Enolase C-terminal domain-like"/>
    <property type="match status" value="1"/>
</dbReference>
<dbReference type="InterPro" id="IPR029017">
    <property type="entry name" value="Enolase-like_N"/>
</dbReference>
<dbReference type="Pfam" id="PF02746">
    <property type="entry name" value="MR_MLE_N"/>
    <property type="match status" value="1"/>
</dbReference>
<dbReference type="EC" id="4.2.1.40" evidence="3"/>
<comment type="pathway">
    <text evidence="2">Carbohydrate acid metabolism; D-glucarate degradation; 2,5-dioxopentanoate from D-glucarate: step 1/2.</text>
</comment>
<dbReference type="Proteomes" id="UP001596145">
    <property type="component" value="Unassembled WGS sequence"/>
</dbReference>
<evidence type="ECO:0000256" key="1">
    <source>
        <dbReference type="ARBA" id="ARBA00001426"/>
    </source>
</evidence>
<dbReference type="PANTHER" id="PTHR48080">
    <property type="entry name" value="D-GALACTONATE DEHYDRATASE-RELATED"/>
    <property type="match status" value="1"/>
</dbReference>
<dbReference type="InterPro" id="IPR013341">
    <property type="entry name" value="Mandelate_racemase_N_dom"/>
</dbReference>
<proteinExistence type="predicted"/>
<dbReference type="SFLD" id="SFLDG00179">
    <property type="entry name" value="mandelate_racemase"/>
    <property type="match status" value="1"/>
</dbReference>
<feature type="domain" description="Mandelate racemase/muconate lactonizing enzyme C-terminal" evidence="4">
    <location>
        <begin position="149"/>
        <end position="253"/>
    </location>
</feature>
<dbReference type="InterPro" id="IPR036849">
    <property type="entry name" value="Enolase-like_C_sf"/>
</dbReference>
<protein>
    <recommendedName>
        <fullName evidence="3">glucarate dehydratase</fullName>
        <ecNumber evidence="3">4.2.1.40</ecNumber>
    </recommendedName>
</protein>
<dbReference type="InterPro" id="IPR013342">
    <property type="entry name" value="Mandelate_racemase_C"/>
</dbReference>
<evidence type="ECO:0000313" key="5">
    <source>
        <dbReference type="EMBL" id="MFC5134894.1"/>
    </source>
</evidence>
<reference evidence="5 6" key="1">
    <citation type="journal article" date="2019" name="Int. J. Syst. Evol. Microbiol.">
        <title>The Global Catalogue of Microorganisms (GCM) 10K type strain sequencing project: providing services to taxonomists for standard genome sequencing and annotation.</title>
        <authorList>
            <consortium name="The Broad Institute Genomics Platform"/>
            <consortium name="The Broad Institute Genome Sequencing Center for Infectious Disease"/>
            <person name="Wu L."/>
            <person name="Ma J."/>
        </authorList>
    </citation>
    <scope>NUCLEOTIDE SEQUENCE [LARGE SCALE GENOMIC DNA]</scope>
    <source>
        <strain evidence="5 6">CGMCC 1.16026</strain>
    </source>
</reference>
<dbReference type="SUPFAM" id="SSF54826">
    <property type="entry name" value="Enolase N-terminal domain-like"/>
    <property type="match status" value="1"/>
</dbReference>
<dbReference type="EMBL" id="JBHSKV010000013">
    <property type="protein sequence ID" value="MFC5134894.1"/>
    <property type="molecule type" value="Genomic_DNA"/>
</dbReference>
<keyword evidence="6" id="KW-1185">Reference proteome</keyword>
<dbReference type="GO" id="GO:0008872">
    <property type="term" value="F:glucarate dehydratase activity"/>
    <property type="evidence" value="ECO:0007669"/>
    <property type="project" value="UniProtKB-EC"/>
</dbReference>
<dbReference type="Gene3D" id="3.20.20.120">
    <property type="entry name" value="Enolase-like C-terminal domain"/>
    <property type="match status" value="1"/>
</dbReference>
<comment type="catalytic activity">
    <reaction evidence="1">
        <text>D-glucarate = 5-dehydro-4-deoxy-D-glucarate + H2O</text>
        <dbReference type="Rhea" id="RHEA:14573"/>
        <dbReference type="ChEBI" id="CHEBI:15377"/>
        <dbReference type="ChEBI" id="CHEBI:30612"/>
        <dbReference type="ChEBI" id="CHEBI:42819"/>
        <dbReference type="EC" id="4.2.1.40"/>
    </reaction>
</comment>
<dbReference type="RefSeq" id="WP_122105022.1">
    <property type="nucleotide sequence ID" value="NZ_JBHSKV010000013.1"/>
</dbReference>
<dbReference type="Pfam" id="PF13378">
    <property type="entry name" value="MR_MLE_C"/>
    <property type="match status" value="1"/>
</dbReference>
<evidence type="ECO:0000256" key="2">
    <source>
        <dbReference type="ARBA" id="ARBA00005183"/>
    </source>
</evidence>
<name>A0ABD5QTN8_9EURY</name>
<organism evidence="5 6">
    <name type="scientific">Halorubrum glutamatedens</name>
    <dbReference type="NCBI Taxonomy" id="2707018"/>
    <lineage>
        <taxon>Archaea</taxon>
        <taxon>Methanobacteriati</taxon>
        <taxon>Methanobacteriota</taxon>
        <taxon>Stenosarchaea group</taxon>
        <taxon>Halobacteria</taxon>
        <taxon>Halobacteriales</taxon>
        <taxon>Haloferacaceae</taxon>
        <taxon>Halorubrum</taxon>
    </lineage>
</organism>
<dbReference type="InterPro" id="IPR034593">
    <property type="entry name" value="DgoD-like"/>
</dbReference>
<evidence type="ECO:0000259" key="4">
    <source>
        <dbReference type="SMART" id="SM00922"/>
    </source>
</evidence>
<accession>A0ABD5QTN8</accession>
<dbReference type="Gene3D" id="3.30.390.10">
    <property type="entry name" value="Enolase-like, N-terminal domain"/>
    <property type="match status" value="1"/>
</dbReference>
<dbReference type="AlphaFoldDB" id="A0ABD5QTN8"/>
<gene>
    <name evidence="5" type="ORF">ACFPJA_09245</name>
</gene>
<dbReference type="PANTHER" id="PTHR48080:SF4">
    <property type="entry name" value="GLUCARATE DEHYDRATASE"/>
    <property type="match status" value="1"/>
</dbReference>
<dbReference type="SFLD" id="SFLDS00001">
    <property type="entry name" value="Enolase"/>
    <property type="match status" value="1"/>
</dbReference>
<dbReference type="InterPro" id="IPR029065">
    <property type="entry name" value="Enolase_C-like"/>
</dbReference>
<comment type="caution">
    <text evidence="5">The sequence shown here is derived from an EMBL/GenBank/DDBJ whole genome shotgun (WGS) entry which is preliminary data.</text>
</comment>
<dbReference type="SMART" id="SM00922">
    <property type="entry name" value="MR_MLE"/>
    <property type="match status" value="1"/>
</dbReference>